<sequence length="39" mass="4621">MRTIGMWDFKAMLTSRFATDEKRCPNETVVERMVVIRSD</sequence>
<name>A0A5B9QWT2_9BACT</name>
<accession>A0A5B9QWT2</accession>
<dbReference type="EMBL" id="CP042914">
    <property type="protein sequence ID" value="QEG42250.1"/>
    <property type="molecule type" value="Genomic_DNA"/>
</dbReference>
<gene>
    <name evidence="1" type="ORF">UC8_42840</name>
</gene>
<proteinExistence type="predicted"/>
<reference evidence="1 2" key="1">
    <citation type="submission" date="2019-08" db="EMBL/GenBank/DDBJ databases">
        <title>Deep-cultivation of Planctomycetes and their phenomic and genomic characterization uncovers novel biology.</title>
        <authorList>
            <person name="Wiegand S."/>
            <person name="Jogler M."/>
            <person name="Boedeker C."/>
            <person name="Pinto D."/>
            <person name="Vollmers J."/>
            <person name="Rivas-Marin E."/>
            <person name="Kohn T."/>
            <person name="Peeters S.H."/>
            <person name="Heuer A."/>
            <person name="Rast P."/>
            <person name="Oberbeckmann S."/>
            <person name="Bunk B."/>
            <person name="Jeske O."/>
            <person name="Meyerdierks A."/>
            <person name="Storesund J.E."/>
            <person name="Kallscheuer N."/>
            <person name="Luecker S."/>
            <person name="Lage O.M."/>
            <person name="Pohl T."/>
            <person name="Merkel B.J."/>
            <person name="Hornburger P."/>
            <person name="Mueller R.-W."/>
            <person name="Bruemmer F."/>
            <person name="Labrenz M."/>
            <person name="Spormann A.M."/>
            <person name="Op den Camp H."/>
            <person name="Overmann J."/>
            <person name="Amann R."/>
            <person name="Jetten M.S.M."/>
            <person name="Mascher T."/>
            <person name="Medema M.H."/>
            <person name="Devos D.P."/>
            <person name="Kaster A.-K."/>
            <person name="Ovreas L."/>
            <person name="Rohde M."/>
            <person name="Galperin M.Y."/>
            <person name="Jogler C."/>
        </authorList>
    </citation>
    <scope>NUCLEOTIDE SEQUENCE [LARGE SCALE GENOMIC DNA]</scope>
    <source>
        <strain evidence="1 2">UC8</strain>
    </source>
</reference>
<dbReference type="KEGG" id="rul:UC8_42840"/>
<evidence type="ECO:0000313" key="2">
    <source>
        <dbReference type="Proteomes" id="UP000325286"/>
    </source>
</evidence>
<protein>
    <submittedName>
        <fullName evidence="1">Uncharacterized protein</fullName>
    </submittedName>
</protein>
<dbReference type="Proteomes" id="UP000325286">
    <property type="component" value="Chromosome"/>
</dbReference>
<dbReference type="AlphaFoldDB" id="A0A5B9QWT2"/>
<evidence type="ECO:0000313" key="1">
    <source>
        <dbReference type="EMBL" id="QEG42250.1"/>
    </source>
</evidence>
<organism evidence="1 2">
    <name type="scientific">Roseimaritima ulvae</name>
    <dbReference type="NCBI Taxonomy" id="980254"/>
    <lineage>
        <taxon>Bacteria</taxon>
        <taxon>Pseudomonadati</taxon>
        <taxon>Planctomycetota</taxon>
        <taxon>Planctomycetia</taxon>
        <taxon>Pirellulales</taxon>
        <taxon>Pirellulaceae</taxon>
        <taxon>Roseimaritima</taxon>
    </lineage>
</organism>
<keyword evidence="2" id="KW-1185">Reference proteome</keyword>